<evidence type="ECO:0000256" key="1">
    <source>
        <dbReference type="SAM" id="Phobius"/>
    </source>
</evidence>
<reference evidence="2 3" key="1">
    <citation type="journal article" date="2023" name="J. Hered.">
        <title>Chromosome-level genome of the wood stork (Mycteria americana) provides insight into avian chromosome evolution.</title>
        <authorList>
            <person name="Flamio R. Jr."/>
            <person name="Ramstad K.M."/>
        </authorList>
    </citation>
    <scope>NUCLEOTIDE SEQUENCE [LARGE SCALE GENOMIC DNA]</scope>
    <source>
        <strain evidence="2">JAX WOST 10</strain>
    </source>
</reference>
<gene>
    <name evidence="2" type="ORF">QYF61_017161</name>
</gene>
<comment type="caution">
    <text evidence="2">The sequence shown here is derived from an EMBL/GenBank/DDBJ whole genome shotgun (WGS) entry which is preliminary data.</text>
</comment>
<organism evidence="2 3">
    <name type="scientific">Mycteria americana</name>
    <name type="common">Wood stork</name>
    <dbReference type="NCBI Taxonomy" id="33587"/>
    <lineage>
        <taxon>Eukaryota</taxon>
        <taxon>Metazoa</taxon>
        <taxon>Chordata</taxon>
        <taxon>Craniata</taxon>
        <taxon>Vertebrata</taxon>
        <taxon>Euteleostomi</taxon>
        <taxon>Archelosauria</taxon>
        <taxon>Archosauria</taxon>
        <taxon>Dinosauria</taxon>
        <taxon>Saurischia</taxon>
        <taxon>Theropoda</taxon>
        <taxon>Coelurosauria</taxon>
        <taxon>Aves</taxon>
        <taxon>Neognathae</taxon>
        <taxon>Neoaves</taxon>
        <taxon>Aequornithes</taxon>
        <taxon>Ciconiiformes</taxon>
        <taxon>Ciconiidae</taxon>
        <taxon>Mycteria</taxon>
    </lineage>
</organism>
<keyword evidence="1" id="KW-1133">Transmembrane helix</keyword>
<evidence type="ECO:0000313" key="2">
    <source>
        <dbReference type="EMBL" id="KAK4822575.1"/>
    </source>
</evidence>
<feature type="transmembrane region" description="Helical" evidence="1">
    <location>
        <begin position="17"/>
        <end position="34"/>
    </location>
</feature>
<dbReference type="EMBL" id="JAUNZN010000004">
    <property type="protein sequence ID" value="KAK4822575.1"/>
    <property type="molecule type" value="Genomic_DNA"/>
</dbReference>
<keyword evidence="1" id="KW-0812">Transmembrane</keyword>
<protein>
    <submittedName>
        <fullName evidence="2">Uncharacterized protein</fullName>
    </submittedName>
</protein>
<sequence length="321" mass="36649">MLCGTVSNALHKSRSSLFIHAGLLVFFAWLPLCWDASLLSLEEHFIPWYSTKQIPEEDKVCSPEVQSSELAVRPPWCPKDPELRHFMVTAARAALEFHIPHQPLLAGDNKVQHNTSPHWLLYHLEKEVIINTFQEPPGLLMPCCVVPPTDIGIEREEKRNLISSFWEKQLDSSRVPLNVAKKVVAMMAIVLAELKKSASAKTLTTENKKYNRLHFRDGPVEYFTSLSRTRALLEQRKPISSPWFHLQVSAVSKDVNGREPEHKPYLQFLDIYNRSTEEKQIRSSYNLMGLPGENSMEMTRKRFCGLAPVQSGTPNCEAEFL</sequence>
<dbReference type="AlphaFoldDB" id="A0AAN7RZH5"/>
<keyword evidence="3" id="KW-1185">Reference proteome</keyword>
<keyword evidence="1" id="KW-0472">Membrane</keyword>
<proteinExistence type="predicted"/>
<dbReference type="Proteomes" id="UP001333110">
    <property type="component" value="Unassembled WGS sequence"/>
</dbReference>
<evidence type="ECO:0000313" key="3">
    <source>
        <dbReference type="Proteomes" id="UP001333110"/>
    </source>
</evidence>
<name>A0AAN7RZH5_MYCAM</name>
<accession>A0AAN7RZH5</accession>